<dbReference type="eggNOG" id="COG2003">
    <property type="taxonomic scope" value="Bacteria"/>
</dbReference>
<dbReference type="GO" id="GO:0006508">
    <property type="term" value="P:proteolysis"/>
    <property type="evidence" value="ECO:0007669"/>
    <property type="project" value="UniProtKB-KW"/>
</dbReference>
<protein>
    <submittedName>
        <fullName evidence="9">DNA repair protein RadC</fullName>
    </submittedName>
</protein>
<dbReference type="Pfam" id="PF20582">
    <property type="entry name" value="UPF0758_N"/>
    <property type="match status" value="1"/>
</dbReference>
<dbReference type="AlphaFoldDB" id="F2BVK7"/>
<gene>
    <name evidence="9" type="primary">radC2</name>
    <name evidence="9" type="ORF">HMPREF9083_0224</name>
</gene>
<keyword evidence="6" id="KW-0482">Metalloprotease</keyword>
<evidence type="ECO:0000313" key="9">
    <source>
        <dbReference type="EMBL" id="EGF16748.1"/>
    </source>
</evidence>
<evidence type="ECO:0000256" key="1">
    <source>
        <dbReference type="ARBA" id="ARBA00010243"/>
    </source>
</evidence>
<accession>F2BVK7</accession>
<dbReference type="SUPFAM" id="SSF102712">
    <property type="entry name" value="JAB1/MPN domain"/>
    <property type="match status" value="1"/>
</dbReference>
<dbReference type="InterPro" id="IPR037518">
    <property type="entry name" value="MPN"/>
</dbReference>
<evidence type="ECO:0000313" key="10">
    <source>
        <dbReference type="Proteomes" id="UP000003503"/>
    </source>
</evidence>
<sequence length="246" mass="28179">MHGGFIINFKSRSFIGECVMKIKDMRSEDKPRERFAISPKNARMADLIAILLRTGRQGRSVLEIAEDVIDELERFTDVSMFDDLDWRDLVHIDGIGKDKAITLCAAIELGRRLSSRFLKTELKNFGNPSNVAKYFMEELRHKNQEHFLVCYLNIKNKLLGYREITRGGLQETVVDIKEALKWALRFKAYAIILVHNHPSGVPDPSREDIRTTERFVKAGKILDIVVLDHIIIGDGNFKSLAEMGYV</sequence>
<evidence type="ECO:0000256" key="4">
    <source>
        <dbReference type="ARBA" id="ARBA00022801"/>
    </source>
</evidence>
<keyword evidence="5" id="KW-0862">Zinc</keyword>
<dbReference type="InterPro" id="IPR001405">
    <property type="entry name" value="UPF0758"/>
</dbReference>
<dbReference type="CDD" id="cd08071">
    <property type="entry name" value="MPN_DUF2466"/>
    <property type="match status" value="1"/>
</dbReference>
<comment type="caution">
    <text evidence="9">The sequence shown here is derived from an EMBL/GenBank/DDBJ whole genome shotgun (WGS) entry which is preliminary data.</text>
</comment>
<dbReference type="GO" id="GO:0046872">
    <property type="term" value="F:metal ion binding"/>
    <property type="evidence" value="ECO:0007669"/>
    <property type="project" value="UniProtKB-KW"/>
</dbReference>
<dbReference type="InterPro" id="IPR046778">
    <property type="entry name" value="UPF0758_N"/>
</dbReference>
<keyword evidence="4" id="KW-0378">Hydrolase</keyword>
<keyword evidence="2" id="KW-0645">Protease</keyword>
<evidence type="ECO:0000256" key="3">
    <source>
        <dbReference type="ARBA" id="ARBA00022723"/>
    </source>
</evidence>
<evidence type="ECO:0000256" key="2">
    <source>
        <dbReference type="ARBA" id="ARBA00022670"/>
    </source>
</evidence>
<keyword evidence="10" id="KW-1185">Reference proteome</keyword>
<dbReference type="InterPro" id="IPR020891">
    <property type="entry name" value="UPF0758_CS"/>
</dbReference>
<dbReference type="EMBL" id="AFBB01000002">
    <property type="protein sequence ID" value="EGF16748.1"/>
    <property type="molecule type" value="Genomic_DNA"/>
</dbReference>
<dbReference type="PANTHER" id="PTHR30471">
    <property type="entry name" value="DNA REPAIR PROTEIN RADC"/>
    <property type="match status" value="1"/>
</dbReference>
<organism evidence="9 10">
    <name type="scientific">Dialister micraerophilus DSM 19965</name>
    <dbReference type="NCBI Taxonomy" id="888062"/>
    <lineage>
        <taxon>Bacteria</taxon>
        <taxon>Bacillati</taxon>
        <taxon>Bacillota</taxon>
        <taxon>Negativicutes</taxon>
        <taxon>Veillonellales</taxon>
        <taxon>Veillonellaceae</taxon>
        <taxon>Dialister</taxon>
    </lineage>
</organism>
<dbReference type="NCBIfam" id="NF000642">
    <property type="entry name" value="PRK00024.1"/>
    <property type="match status" value="1"/>
</dbReference>
<dbReference type="NCBIfam" id="TIGR00608">
    <property type="entry name" value="radc"/>
    <property type="match status" value="1"/>
</dbReference>
<reference evidence="9 10" key="1">
    <citation type="submission" date="2011-02" db="EMBL/GenBank/DDBJ databases">
        <authorList>
            <person name="Muzny D."/>
            <person name="Qin X."/>
            <person name="Deng J."/>
            <person name="Jiang H."/>
            <person name="Liu Y."/>
            <person name="Qu J."/>
            <person name="Song X.-Z."/>
            <person name="Zhang L."/>
            <person name="Thornton R."/>
            <person name="Coyle M."/>
            <person name="Francisco L."/>
            <person name="Jackson L."/>
            <person name="Javaid M."/>
            <person name="Korchina V."/>
            <person name="Kovar C."/>
            <person name="Mata R."/>
            <person name="Mathew T."/>
            <person name="Ngo R."/>
            <person name="Nguyen L."/>
            <person name="Nguyen N."/>
            <person name="Okwuonu G."/>
            <person name="Ongeri F."/>
            <person name="Pham C."/>
            <person name="Simmons D."/>
            <person name="Wilczek-Boney K."/>
            <person name="Hale W."/>
            <person name="Jakkamsetti A."/>
            <person name="Pham P."/>
            <person name="Ruth R."/>
            <person name="San Lucas F."/>
            <person name="Warren J."/>
            <person name="Zhang J."/>
            <person name="Zhao Z."/>
            <person name="Zhou C."/>
            <person name="Zhu D."/>
            <person name="Lee S."/>
            <person name="Bess C."/>
            <person name="Blankenburg K."/>
            <person name="Forbes L."/>
            <person name="Fu Q."/>
            <person name="Gubbala S."/>
            <person name="Hirani K."/>
            <person name="Jayaseelan J.C."/>
            <person name="Lara F."/>
            <person name="Munidasa M."/>
            <person name="Palculict T."/>
            <person name="Patil S."/>
            <person name="Pu L.-L."/>
            <person name="Saada N."/>
            <person name="Tang L."/>
            <person name="Weissenberger G."/>
            <person name="Zhu Y."/>
            <person name="Hemphill L."/>
            <person name="Shang Y."/>
            <person name="Youmans B."/>
            <person name="Ayvaz T."/>
            <person name="Ross M."/>
            <person name="Santibanez J."/>
            <person name="Aqrawi P."/>
            <person name="Gross S."/>
            <person name="Joshi V."/>
            <person name="Fowler G."/>
            <person name="Nazareth L."/>
            <person name="Reid J."/>
            <person name="Worley K."/>
            <person name="Petrosino J."/>
            <person name="Highlander S."/>
            <person name="Gibbs R."/>
        </authorList>
    </citation>
    <scope>NUCLEOTIDE SEQUENCE [LARGE SCALE GENOMIC DNA]</scope>
    <source>
        <strain evidence="9 10">DSM 19965</strain>
    </source>
</reference>
<dbReference type="STRING" id="888062.HMPREF9083_0224"/>
<dbReference type="Proteomes" id="UP000003503">
    <property type="component" value="Unassembled WGS sequence"/>
</dbReference>
<dbReference type="PROSITE" id="PS01302">
    <property type="entry name" value="UPF0758"/>
    <property type="match status" value="1"/>
</dbReference>
<dbReference type="InterPro" id="IPR025657">
    <property type="entry name" value="RadC_JAB"/>
</dbReference>
<proteinExistence type="inferred from homology"/>
<evidence type="ECO:0000259" key="8">
    <source>
        <dbReference type="PROSITE" id="PS50249"/>
    </source>
</evidence>
<dbReference type="PROSITE" id="PS50249">
    <property type="entry name" value="MPN"/>
    <property type="match status" value="1"/>
</dbReference>
<dbReference type="Gene3D" id="3.40.140.10">
    <property type="entry name" value="Cytidine Deaminase, domain 2"/>
    <property type="match status" value="1"/>
</dbReference>
<dbReference type="HOGENOM" id="CLU_073529_0_2_9"/>
<dbReference type="GO" id="GO:0008237">
    <property type="term" value="F:metallopeptidase activity"/>
    <property type="evidence" value="ECO:0007669"/>
    <property type="project" value="UniProtKB-KW"/>
</dbReference>
<keyword evidence="3" id="KW-0479">Metal-binding</keyword>
<dbReference type="PANTHER" id="PTHR30471:SF3">
    <property type="entry name" value="UPF0758 PROTEIN YEES-RELATED"/>
    <property type="match status" value="1"/>
</dbReference>
<name>F2BVK7_9FIRM</name>
<comment type="similarity">
    <text evidence="1 7">Belongs to the UPF0758 family.</text>
</comment>
<evidence type="ECO:0000256" key="7">
    <source>
        <dbReference type="RuleBase" id="RU003797"/>
    </source>
</evidence>
<evidence type="ECO:0000256" key="6">
    <source>
        <dbReference type="ARBA" id="ARBA00023049"/>
    </source>
</evidence>
<evidence type="ECO:0000256" key="5">
    <source>
        <dbReference type="ARBA" id="ARBA00022833"/>
    </source>
</evidence>
<feature type="domain" description="MPN" evidence="8">
    <location>
        <begin position="124"/>
        <end position="246"/>
    </location>
</feature>
<dbReference type="Pfam" id="PF04002">
    <property type="entry name" value="RadC"/>
    <property type="match status" value="1"/>
</dbReference>